<dbReference type="InterPro" id="IPR029006">
    <property type="entry name" value="ADF-H/Gelsolin-like_dom_sf"/>
</dbReference>
<keyword evidence="1" id="KW-0433">Leucine-rich repeat</keyword>
<dbReference type="Gene3D" id="3.80.10.10">
    <property type="entry name" value="Ribonuclease Inhibitor"/>
    <property type="match status" value="3"/>
</dbReference>
<evidence type="ECO:0000256" key="3">
    <source>
        <dbReference type="SAM" id="MobiDB-lite"/>
    </source>
</evidence>
<dbReference type="CDD" id="cd11290">
    <property type="entry name" value="gelsolin_S1_like"/>
    <property type="match status" value="1"/>
</dbReference>
<dbReference type="Pfam" id="PF13855">
    <property type="entry name" value="LRR_8"/>
    <property type="match status" value="3"/>
</dbReference>
<dbReference type="InterPro" id="IPR032675">
    <property type="entry name" value="LRR_dom_sf"/>
</dbReference>
<dbReference type="CDD" id="cd11292">
    <property type="entry name" value="gelsolin_S3_like"/>
    <property type="match status" value="1"/>
</dbReference>
<dbReference type="Gene3D" id="3.40.20.10">
    <property type="entry name" value="Severin"/>
    <property type="match status" value="6"/>
</dbReference>
<dbReference type="PROSITE" id="PS51450">
    <property type="entry name" value="LRR"/>
    <property type="match status" value="3"/>
</dbReference>
<dbReference type="SMART" id="SM00262">
    <property type="entry name" value="GEL"/>
    <property type="match status" value="6"/>
</dbReference>
<dbReference type="InterPro" id="IPR007122">
    <property type="entry name" value="Villin/Gelsolin"/>
</dbReference>
<dbReference type="SUPFAM" id="SSF52058">
    <property type="entry name" value="L domain-like"/>
    <property type="match status" value="2"/>
</dbReference>
<protein>
    <submittedName>
        <fullName evidence="6">Protein flightless-1 homolog isoform X1</fullName>
    </submittedName>
    <submittedName>
        <fullName evidence="7">Protein flightless-1 homolog isoform X2</fullName>
    </submittedName>
</protein>
<dbReference type="PRINTS" id="PR00597">
    <property type="entry name" value="GELSOLIN"/>
</dbReference>
<feature type="compositionally biased region" description="Polar residues" evidence="3">
    <location>
        <begin position="409"/>
        <end position="418"/>
    </location>
</feature>
<feature type="region of interest" description="Disordered" evidence="3">
    <location>
        <begin position="406"/>
        <end position="474"/>
    </location>
</feature>
<feature type="compositionally biased region" description="Basic and acidic residues" evidence="3">
    <location>
        <begin position="465"/>
        <end position="474"/>
    </location>
</feature>
<dbReference type="Proteomes" id="UP000694888">
    <property type="component" value="Unplaced"/>
</dbReference>
<evidence type="ECO:0000256" key="1">
    <source>
        <dbReference type="ARBA" id="ARBA00022614"/>
    </source>
</evidence>
<feature type="domain" description="Gelsolin-like" evidence="4">
    <location>
        <begin position="637"/>
        <end position="701"/>
    </location>
</feature>
<dbReference type="SMART" id="SM00364">
    <property type="entry name" value="LRR_BAC"/>
    <property type="match status" value="4"/>
</dbReference>
<dbReference type="CDD" id="cd11291">
    <property type="entry name" value="gelsolin_S6_like"/>
    <property type="match status" value="1"/>
</dbReference>
<dbReference type="InterPro" id="IPR001611">
    <property type="entry name" value="Leu-rich_rpt"/>
</dbReference>
<dbReference type="PANTHER" id="PTHR11977">
    <property type="entry name" value="VILLIN"/>
    <property type="match status" value="1"/>
</dbReference>
<keyword evidence="5" id="KW-1185">Reference proteome</keyword>
<evidence type="ECO:0000313" key="5">
    <source>
        <dbReference type="Proteomes" id="UP000694888"/>
    </source>
</evidence>
<dbReference type="InterPro" id="IPR007123">
    <property type="entry name" value="Gelsolin-like_dom"/>
</dbReference>
<feature type="domain" description="Gelsolin-like" evidence="4">
    <location>
        <begin position="1153"/>
        <end position="1208"/>
    </location>
</feature>
<dbReference type="SMART" id="SM00369">
    <property type="entry name" value="LRR_TYP"/>
    <property type="match status" value="11"/>
</dbReference>
<evidence type="ECO:0000313" key="7">
    <source>
        <dbReference type="RefSeq" id="XP_005097730.1"/>
    </source>
</evidence>
<feature type="domain" description="Gelsolin-like" evidence="4">
    <location>
        <begin position="751"/>
        <end position="816"/>
    </location>
</feature>
<keyword evidence="2" id="KW-0677">Repeat</keyword>
<dbReference type="PANTHER" id="PTHR11977:SF51">
    <property type="entry name" value="PROTEIN FLIGHTLESS-1 HOMOLOG"/>
    <property type="match status" value="1"/>
</dbReference>
<sequence length="1252" mass="143281">MASTGVLPFVRGIDLTNNDFSKNFPHHVKDMTGLRWLRLSHTQLKEVPAEISALNKLEDIHMVRNNVESLGSGLPVLPALHSINFRYNKLTDEGVPNQIFTGNDLSIVDLSHNKLTEVPPELENAKSVLVLNLSHNQIEMIPNQLFINLTDLVFVDLSSNNLETLPPQMRRLTSLQTLILDNNPLIHAQLRQLPVLTALQTLRMRNTQRTLSNFPTGLDTLTNLQDVDLSYNNLTRVPEALYKLSSLKRLNLSDNEISELSLMIDVWTKLETLNLSRNKLTALPTSLHKLVSLKKLYLNGNQLDFEGIPPNIGKLHELEVFSASKNSLEMIPEGLGRCGKLKKLILNDNKLITLPDILHLLPELSTLDVRNNPDLVMPPKPQEAKSALEYYNVDFSLNTQLRLAGAQPVPNTGQTPSPKSDPVARKLRLRRRRDGQESEKVLKGMRDVAKDKAEGKDGSLDDDGREPLKPKRWDENLQRPQLDYSEIFYEDIGQIPGLTCWEIENFLPNQVEEGLIGKFYEGDCYIILQTFIDESNSLSWKIWYWIGESATLDKKACSAIHAVNLRNLLGADCRTIRQEMNDEDDEFLALFETGVSYIEGGRTSSGFYTVEDVEPEQRLYRATGTLSVHMERCPVLVDLLDLRHVFLLDAGQKLFIWNGKKSNLVTRTKTRLIAEKINKNERKGSAEIFQFAQGKETGEFWRLIGGPPVNLEVTISAQSDIPLANPRLYRVGLGKGYLELPQVHIPKNRLVNSLLDTKCVYILDCITDVFVWIGKKSTRLVRAAALKLSQELHDMICRPEYVTIYRCLEGTEPQIFKTKFVGWDDVLPVDYTRSAESIHRRGADMKVIMEKDKLQTDLSALFMPRQPAMVEEEAEQLSADWNEDLDGMESFVLEGKKFVRLPDDELGVFHSEDCYVFLCRYWIPVELGEGEEELEEEDLPEDEFKCVVYFWQGRDASNMGWLTFTFSLQKKFQSLFGDKLEVVRQHQQQENLKFLSHFKRKFVIRMGKRMASGAASGGTPERVKPSTEFFQLRANGSPIATRCIQLPKPDASWLNPFFCFILMVPFDSDDLKGIVYVWVGRRADHKEAQIAEEIAYMMYKDGYTIQMINEGEEPENFFWVGIGGQKPYEQDCSFMHYARLFRCSNEKGYFTVSEKCADFCQDDLADDDVMILDNGEQVYLWVGKKTSDVEIKLAFKSAQVYIQHMRNKQTDKPRKLLLAMKHKEHRKFIKCFHGWGKHKEVKDFKALLPSIY</sequence>
<feature type="compositionally biased region" description="Basic and acidic residues" evidence="3">
    <location>
        <begin position="434"/>
        <end position="459"/>
    </location>
</feature>
<name>A0ABM0JNC8_APLCA</name>
<evidence type="ECO:0000313" key="6">
    <source>
        <dbReference type="RefSeq" id="XP_005097729.1"/>
    </source>
</evidence>
<dbReference type="CDD" id="cd11280">
    <property type="entry name" value="gelsolin_like"/>
    <property type="match status" value="2"/>
</dbReference>
<dbReference type="CDD" id="cd11288">
    <property type="entry name" value="gelsolin_S5_like"/>
    <property type="match status" value="1"/>
</dbReference>
<gene>
    <name evidence="6 7" type="primary">LOC101860410</name>
</gene>
<dbReference type="Pfam" id="PF00626">
    <property type="entry name" value="Gelsolin"/>
    <property type="match status" value="4"/>
</dbReference>
<feature type="domain" description="Gelsolin-like" evidence="4">
    <location>
        <begin position="517"/>
        <end position="588"/>
    </location>
</feature>
<evidence type="ECO:0000256" key="2">
    <source>
        <dbReference type="ARBA" id="ARBA00022737"/>
    </source>
</evidence>
<reference evidence="6 7" key="1">
    <citation type="submission" date="2025-05" db="UniProtKB">
        <authorList>
            <consortium name="RefSeq"/>
        </authorList>
    </citation>
    <scope>IDENTIFICATION</scope>
</reference>
<dbReference type="GeneID" id="101860410"/>
<organism evidence="5 7">
    <name type="scientific">Aplysia californica</name>
    <name type="common">California sea hare</name>
    <dbReference type="NCBI Taxonomy" id="6500"/>
    <lineage>
        <taxon>Eukaryota</taxon>
        <taxon>Metazoa</taxon>
        <taxon>Spiralia</taxon>
        <taxon>Lophotrochozoa</taxon>
        <taxon>Mollusca</taxon>
        <taxon>Gastropoda</taxon>
        <taxon>Heterobranchia</taxon>
        <taxon>Euthyneura</taxon>
        <taxon>Tectipleura</taxon>
        <taxon>Aplysiida</taxon>
        <taxon>Aplysioidea</taxon>
        <taxon>Aplysiidae</taxon>
        <taxon>Aplysia</taxon>
    </lineage>
</organism>
<dbReference type="RefSeq" id="XP_005097730.1">
    <property type="nucleotide sequence ID" value="XM_005097673.2"/>
</dbReference>
<dbReference type="InterPro" id="IPR003591">
    <property type="entry name" value="Leu-rich_rpt_typical-subtyp"/>
</dbReference>
<proteinExistence type="predicted"/>
<accession>A0ABM0JNC8</accession>
<dbReference type="RefSeq" id="XP_005097729.1">
    <property type="nucleotide sequence ID" value="XM_005097672.2"/>
</dbReference>
<evidence type="ECO:0000259" key="4">
    <source>
        <dbReference type="Pfam" id="PF00626"/>
    </source>
</evidence>
<dbReference type="SUPFAM" id="SSF55753">
    <property type="entry name" value="Actin depolymerizing proteins"/>
    <property type="match status" value="6"/>
</dbReference>